<dbReference type="RefSeq" id="XP_014178589.1">
    <property type="nucleotide sequence ID" value="XM_014323114.1"/>
</dbReference>
<proteinExistence type="predicted"/>
<sequence length="235" mass="26319">MVEVLDYALGTDHIHPSLGLKLVQGFPNLHTIRLSVNFSNLQYLQHVDRVIFKDRPMWTIRDDPTSKVTCTPDCTRPHVRKIVVNVNLPDLRDTVMGGGPLPFDSSTGLEEVVLIFHAWMIIPDVLRDTGDDQPQDLRFTVRAIAAAAMVAGARVTVVNAEQRDLVSGEKTGNFPDAENADEELEYLIRQDLKHFGVGMFFGKPGQLRFLTTEEYVAQIGPREFEIESGARVGDY</sequence>
<accession>J5STA2</accession>
<comment type="caution">
    <text evidence="1">The sequence shown here is derived from an EMBL/GenBank/DDBJ whole genome shotgun (WGS) entry which is preliminary data.</text>
</comment>
<protein>
    <submittedName>
        <fullName evidence="1">Uncharacterized protein</fullName>
    </submittedName>
</protein>
<evidence type="ECO:0000313" key="2">
    <source>
        <dbReference type="Proteomes" id="UP000002748"/>
    </source>
</evidence>
<dbReference type="VEuPathDB" id="FungiDB:A1Q1_03759"/>
<gene>
    <name evidence="1" type="ORF">A1Q1_03759</name>
</gene>
<organism evidence="1 2">
    <name type="scientific">Trichosporon asahii var. asahii (strain ATCC 90039 / CBS 2479 / JCM 2466 / KCTC 7840 / NBRC 103889/ NCYC 2677 / UAMH 7654)</name>
    <name type="common">Yeast</name>
    <dbReference type="NCBI Taxonomy" id="1186058"/>
    <lineage>
        <taxon>Eukaryota</taxon>
        <taxon>Fungi</taxon>
        <taxon>Dikarya</taxon>
        <taxon>Basidiomycota</taxon>
        <taxon>Agaricomycotina</taxon>
        <taxon>Tremellomycetes</taxon>
        <taxon>Trichosporonales</taxon>
        <taxon>Trichosporonaceae</taxon>
        <taxon>Trichosporon</taxon>
    </lineage>
</organism>
<dbReference type="KEGG" id="tasa:A1Q1_03759"/>
<dbReference type="HOGENOM" id="CLU_1180925_0_0_1"/>
<dbReference type="AlphaFoldDB" id="J5STA2"/>
<name>J5STA2_TRIAS</name>
<dbReference type="GeneID" id="25987272"/>
<evidence type="ECO:0000313" key="1">
    <source>
        <dbReference type="EMBL" id="EJT47421.1"/>
    </source>
</evidence>
<dbReference type="EMBL" id="ALBS01000249">
    <property type="protein sequence ID" value="EJT47421.1"/>
    <property type="molecule type" value="Genomic_DNA"/>
</dbReference>
<dbReference type="Proteomes" id="UP000002748">
    <property type="component" value="Unassembled WGS sequence"/>
</dbReference>
<reference evidence="1 2" key="1">
    <citation type="journal article" date="2012" name="Eukaryot. Cell">
        <title>Draft genome sequence of CBS 2479, the standard type strain of Trichosporon asahii.</title>
        <authorList>
            <person name="Yang R.Y."/>
            <person name="Li H.T."/>
            <person name="Zhu H."/>
            <person name="Zhou G.P."/>
            <person name="Wang M."/>
            <person name="Wang L."/>
        </authorList>
    </citation>
    <scope>NUCLEOTIDE SEQUENCE [LARGE SCALE GENOMIC DNA]</scope>
    <source>
        <strain evidence="2">ATCC 90039 / CBS 2479 / JCM 2466 / KCTC 7840 / NCYC 2677 / UAMH 7654</strain>
    </source>
</reference>